<evidence type="ECO:0000313" key="2">
    <source>
        <dbReference type="EMBL" id="VEL11439.1"/>
    </source>
</evidence>
<dbReference type="AlphaFoldDB" id="A0A3S5B2J3"/>
<keyword evidence="3" id="KW-1185">Reference proteome</keyword>
<sequence length="134" mass="14386">MFSLFVNQQDFANRQFLSEACAIAGHANSPEERSFAETGHQLSLACPRGEGEETTSETGLEADGVATMPAVGQLDTELLLRHEICKLMLVQPVVLTDRPSVGDSASSPAAVERVWLEGRPPPLLPTQPTSLSKV</sequence>
<gene>
    <name evidence="2" type="ORF">PXEA_LOCUS4879</name>
</gene>
<feature type="region of interest" description="Disordered" evidence="1">
    <location>
        <begin position="98"/>
        <end position="134"/>
    </location>
</feature>
<dbReference type="EMBL" id="CAAALY010011798">
    <property type="protein sequence ID" value="VEL11439.1"/>
    <property type="molecule type" value="Genomic_DNA"/>
</dbReference>
<feature type="region of interest" description="Disordered" evidence="1">
    <location>
        <begin position="32"/>
        <end position="63"/>
    </location>
</feature>
<accession>A0A3S5B2J3</accession>
<proteinExistence type="predicted"/>
<comment type="caution">
    <text evidence="2">The sequence shown here is derived from an EMBL/GenBank/DDBJ whole genome shotgun (WGS) entry which is preliminary data.</text>
</comment>
<reference evidence="2" key="1">
    <citation type="submission" date="2018-11" db="EMBL/GenBank/DDBJ databases">
        <authorList>
            <consortium name="Pathogen Informatics"/>
        </authorList>
    </citation>
    <scope>NUCLEOTIDE SEQUENCE</scope>
</reference>
<organism evidence="2 3">
    <name type="scientific">Protopolystoma xenopodis</name>
    <dbReference type="NCBI Taxonomy" id="117903"/>
    <lineage>
        <taxon>Eukaryota</taxon>
        <taxon>Metazoa</taxon>
        <taxon>Spiralia</taxon>
        <taxon>Lophotrochozoa</taxon>
        <taxon>Platyhelminthes</taxon>
        <taxon>Monogenea</taxon>
        <taxon>Polyopisthocotylea</taxon>
        <taxon>Polystomatidea</taxon>
        <taxon>Polystomatidae</taxon>
        <taxon>Protopolystoma</taxon>
    </lineage>
</organism>
<evidence type="ECO:0000256" key="1">
    <source>
        <dbReference type="SAM" id="MobiDB-lite"/>
    </source>
</evidence>
<dbReference type="Proteomes" id="UP000784294">
    <property type="component" value="Unassembled WGS sequence"/>
</dbReference>
<evidence type="ECO:0000313" key="3">
    <source>
        <dbReference type="Proteomes" id="UP000784294"/>
    </source>
</evidence>
<protein>
    <submittedName>
        <fullName evidence="2">Uncharacterized protein</fullName>
    </submittedName>
</protein>
<name>A0A3S5B2J3_9PLAT</name>